<keyword evidence="4 5" id="KW-0720">Serine protease</keyword>
<dbReference type="InterPro" id="IPR050131">
    <property type="entry name" value="Peptidase_S8_subtilisin-like"/>
</dbReference>
<feature type="domain" description="Peptidase S8/S53" evidence="7">
    <location>
        <begin position="275"/>
        <end position="552"/>
    </location>
</feature>
<proteinExistence type="inferred from homology"/>
<dbReference type="InterPro" id="IPR034074">
    <property type="entry name" value="Y4bN_pept_dom"/>
</dbReference>
<feature type="active site" description="Charge relay system" evidence="5">
    <location>
        <position position="511"/>
    </location>
</feature>
<dbReference type="CDD" id="cd04847">
    <property type="entry name" value="Peptidases_S8_Subtilisin_like_2"/>
    <property type="match status" value="1"/>
</dbReference>
<dbReference type="GO" id="GO:0004252">
    <property type="term" value="F:serine-type endopeptidase activity"/>
    <property type="evidence" value="ECO:0007669"/>
    <property type="project" value="UniProtKB-UniRule"/>
</dbReference>
<protein>
    <submittedName>
        <fullName evidence="8">Subtilase family protein</fullName>
    </submittedName>
</protein>
<feature type="active site" description="Charge relay system" evidence="5">
    <location>
        <position position="281"/>
    </location>
</feature>
<organism evidence="8 9">
    <name type="scientific">Nitrosomonas nitrosa</name>
    <dbReference type="NCBI Taxonomy" id="52442"/>
    <lineage>
        <taxon>Bacteria</taxon>
        <taxon>Pseudomonadati</taxon>
        <taxon>Pseudomonadota</taxon>
        <taxon>Betaproteobacteria</taxon>
        <taxon>Nitrosomonadales</taxon>
        <taxon>Nitrosomonadaceae</taxon>
        <taxon>Nitrosomonas</taxon>
    </lineage>
</organism>
<dbReference type="AlphaFoldDB" id="A0A1I4STX7"/>
<dbReference type="PANTHER" id="PTHR43806:SF11">
    <property type="entry name" value="CEREVISIN-RELATED"/>
    <property type="match status" value="1"/>
</dbReference>
<dbReference type="RefSeq" id="WP_090671083.1">
    <property type="nucleotide sequence ID" value="NZ_FOUF01000026.1"/>
</dbReference>
<evidence type="ECO:0000256" key="1">
    <source>
        <dbReference type="ARBA" id="ARBA00011073"/>
    </source>
</evidence>
<keyword evidence="2 5" id="KW-0645">Protease</keyword>
<dbReference type="NCBIfam" id="NF042956">
    <property type="entry name" value="IteS_antiphage"/>
    <property type="match status" value="1"/>
</dbReference>
<dbReference type="EMBL" id="FOUF01000026">
    <property type="protein sequence ID" value="SFM67946.1"/>
    <property type="molecule type" value="Genomic_DNA"/>
</dbReference>
<dbReference type="GO" id="GO:0006508">
    <property type="term" value="P:proteolysis"/>
    <property type="evidence" value="ECO:0007669"/>
    <property type="project" value="UniProtKB-KW"/>
</dbReference>
<keyword evidence="9" id="KW-1185">Reference proteome</keyword>
<name>A0A1I4STX7_9PROT</name>
<keyword evidence="3 5" id="KW-0378">Hydrolase</keyword>
<evidence type="ECO:0000313" key="8">
    <source>
        <dbReference type="EMBL" id="SFM67946.1"/>
    </source>
</evidence>
<evidence type="ECO:0000256" key="2">
    <source>
        <dbReference type="ARBA" id="ARBA00022670"/>
    </source>
</evidence>
<sequence length="765" mass="84357">MPTNIENPILLVQPRNQDLKQRVIEGFGEPKEIVEVTSEFRKALVNLIGKAAASLQQNFIRYPKIPAVITLRLHTDAMAKTHRPMLLLERVGMRPIGTRRFGELLLPATANSLRHLADIAEKNDSKSIRANLSTIDEIAPWGKDDTLHWNGLTEKDVRTTKRSLAKWIEAGKPLLVERFASDDTVTDEAIKQTLSQLFRELKVKFSQTRTQAAGGSANFAHLDSLEVAMILAACPCVRSLRPVEEYAPIEVRPQMFHLIGTAPADILPPPGNDLPVVGIVDSGIPKNDKMLKPWVIKHNTFVLPPETDHLHGTFVAGLVVGARRLNDNDTCFPTVQSKVLDVATLSNGLTSANELLLNIETAIKENPDVKVWNCSFGSKQPGHIEIFGQFAQDLDALSDRYGVLFIVSAGNYETPPLRAWPPSNDLGGMDRISQPAESLRALTVGSVAHKPALVQPNEPSPFSRRGPGAARTPKPDIIHRGGNCTDTGIFTSTGVRSLLPGGKIGESVGTSFSAPLVSTLAANVWQTLERRNLAPNQEIVKALLIHAAALSSPMRKADERDYYGFGIPDSMLDILFCSANTFTLMFEAELFDGIYWEKTPFPVPACLHPNGNHLRAEVVMTLVYSPPLNGRHGAEYVRANIDASFGSYDPDNDGELHHHGLVPLDAPRREDLYEKAMVDHGFKWSPIKVYHGRFARGKAGRNFRLKLELLRRAGEPAQREPQCATVIISFRSIDAGQPVYADGVRALRQANWLTQPLATRTHLRV</sequence>
<evidence type="ECO:0000256" key="5">
    <source>
        <dbReference type="PROSITE-ProRule" id="PRU01240"/>
    </source>
</evidence>
<dbReference type="InterPro" id="IPR049955">
    <property type="entry name" value="IteS-like"/>
</dbReference>
<feature type="active site" description="Charge relay system" evidence="5">
    <location>
        <position position="311"/>
    </location>
</feature>
<dbReference type="SUPFAM" id="SSF52743">
    <property type="entry name" value="Subtilisin-like"/>
    <property type="match status" value="1"/>
</dbReference>
<dbReference type="InterPro" id="IPR000209">
    <property type="entry name" value="Peptidase_S8/S53_dom"/>
</dbReference>
<evidence type="ECO:0000313" key="9">
    <source>
        <dbReference type="Proteomes" id="UP000199561"/>
    </source>
</evidence>
<evidence type="ECO:0000256" key="4">
    <source>
        <dbReference type="ARBA" id="ARBA00022825"/>
    </source>
</evidence>
<evidence type="ECO:0000256" key="3">
    <source>
        <dbReference type="ARBA" id="ARBA00022801"/>
    </source>
</evidence>
<dbReference type="PROSITE" id="PS51892">
    <property type="entry name" value="SUBTILASE"/>
    <property type="match status" value="1"/>
</dbReference>
<dbReference type="InterPro" id="IPR036852">
    <property type="entry name" value="Peptidase_S8/S53_dom_sf"/>
</dbReference>
<dbReference type="Gene3D" id="3.40.50.200">
    <property type="entry name" value="Peptidase S8/S53 domain"/>
    <property type="match status" value="1"/>
</dbReference>
<comment type="similarity">
    <text evidence="1 5">Belongs to the peptidase S8 family.</text>
</comment>
<evidence type="ECO:0000259" key="7">
    <source>
        <dbReference type="Pfam" id="PF00082"/>
    </source>
</evidence>
<gene>
    <name evidence="8" type="ORF">SAMN05421880_12647</name>
</gene>
<evidence type="ECO:0000256" key="6">
    <source>
        <dbReference type="SAM" id="MobiDB-lite"/>
    </source>
</evidence>
<reference evidence="8 9" key="1">
    <citation type="submission" date="2016-10" db="EMBL/GenBank/DDBJ databases">
        <authorList>
            <person name="de Groot N.N."/>
        </authorList>
    </citation>
    <scope>NUCLEOTIDE SEQUENCE [LARGE SCALE GENOMIC DNA]</scope>
    <source>
        <strain evidence="8 9">Nm146</strain>
    </source>
</reference>
<feature type="region of interest" description="Disordered" evidence="6">
    <location>
        <begin position="453"/>
        <end position="485"/>
    </location>
</feature>
<accession>A0A1I4STX7</accession>
<dbReference type="Pfam" id="PF00082">
    <property type="entry name" value="Peptidase_S8"/>
    <property type="match status" value="1"/>
</dbReference>
<dbReference type="PANTHER" id="PTHR43806">
    <property type="entry name" value="PEPTIDASE S8"/>
    <property type="match status" value="1"/>
</dbReference>
<dbReference type="STRING" id="52442.SAMN05421880_12647"/>
<dbReference type="Proteomes" id="UP000199561">
    <property type="component" value="Unassembled WGS sequence"/>
</dbReference>